<reference evidence="2" key="1">
    <citation type="submission" date="2014-11" db="EMBL/GenBank/DDBJ databases">
        <authorList>
            <person name="Amaro Gonzalez C."/>
        </authorList>
    </citation>
    <scope>NUCLEOTIDE SEQUENCE</scope>
</reference>
<keyword evidence="1" id="KW-0472">Membrane</keyword>
<feature type="transmembrane region" description="Helical" evidence="1">
    <location>
        <begin position="28"/>
        <end position="47"/>
    </location>
</feature>
<proteinExistence type="predicted"/>
<sequence length="67" mass="7771">MGYNLGYIMGVPNELVKNPGCIYWGNGFYISIRDHFCAFILTFLVWFRGVCLSKHSYSNMESQHIKC</sequence>
<protein>
    <submittedName>
        <fullName evidence="2">Uncharacterized protein</fullName>
    </submittedName>
</protein>
<evidence type="ECO:0000313" key="2">
    <source>
        <dbReference type="EMBL" id="JAH87953.1"/>
    </source>
</evidence>
<reference evidence="2" key="2">
    <citation type="journal article" date="2015" name="Fish Shellfish Immunol.">
        <title>Early steps in the European eel (Anguilla anguilla)-Vibrio vulnificus interaction in the gills: Role of the RtxA13 toxin.</title>
        <authorList>
            <person name="Callol A."/>
            <person name="Pajuelo D."/>
            <person name="Ebbesson L."/>
            <person name="Teles M."/>
            <person name="MacKenzie S."/>
            <person name="Amaro C."/>
        </authorList>
    </citation>
    <scope>NUCLEOTIDE SEQUENCE</scope>
</reference>
<keyword evidence="1" id="KW-0812">Transmembrane</keyword>
<keyword evidence="1" id="KW-1133">Transmembrane helix</keyword>
<dbReference type="EMBL" id="GBXM01020624">
    <property type="protein sequence ID" value="JAH87953.1"/>
    <property type="molecule type" value="Transcribed_RNA"/>
</dbReference>
<accession>A0A0E9WEN0</accession>
<organism evidence="2">
    <name type="scientific">Anguilla anguilla</name>
    <name type="common">European freshwater eel</name>
    <name type="synonym">Muraena anguilla</name>
    <dbReference type="NCBI Taxonomy" id="7936"/>
    <lineage>
        <taxon>Eukaryota</taxon>
        <taxon>Metazoa</taxon>
        <taxon>Chordata</taxon>
        <taxon>Craniata</taxon>
        <taxon>Vertebrata</taxon>
        <taxon>Euteleostomi</taxon>
        <taxon>Actinopterygii</taxon>
        <taxon>Neopterygii</taxon>
        <taxon>Teleostei</taxon>
        <taxon>Anguilliformes</taxon>
        <taxon>Anguillidae</taxon>
        <taxon>Anguilla</taxon>
    </lineage>
</organism>
<name>A0A0E9WEN0_ANGAN</name>
<evidence type="ECO:0000256" key="1">
    <source>
        <dbReference type="SAM" id="Phobius"/>
    </source>
</evidence>
<dbReference type="AlphaFoldDB" id="A0A0E9WEN0"/>